<proteinExistence type="predicted"/>
<dbReference type="Pfam" id="PF03772">
    <property type="entry name" value="Competence"/>
    <property type="match status" value="1"/>
</dbReference>
<dbReference type="PANTHER" id="PTHR30619:SF1">
    <property type="entry name" value="RECOMBINATION PROTEIN 2"/>
    <property type="match status" value="1"/>
</dbReference>
<evidence type="ECO:0000259" key="7">
    <source>
        <dbReference type="SMART" id="SM00849"/>
    </source>
</evidence>
<feature type="transmembrane region" description="Helical" evidence="6">
    <location>
        <begin position="140"/>
        <end position="156"/>
    </location>
</feature>
<dbReference type="InterPro" id="IPR001279">
    <property type="entry name" value="Metallo-B-lactamas"/>
</dbReference>
<dbReference type="SMART" id="SM00849">
    <property type="entry name" value="Lactamase_B"/>
    <property type="match status" value="1"/>
</dbReference>
<dbReference type="Gene3D" id="3.60.15.10">
    <property type="entry name" value="Ribonuclease Z/Hydroxyacylglutathione hydrolase-like"/>
    <property type="match status" value="1"/>
</dbReference>
<feature type="transmembrane region" description="Helical" evidence="6">
    <location>
        <begin position="177"/>
        <end position="203"/>
    </location>
</feature>
<evidence type="ECO:0000256" key="1">
    <source>
        <dbReference type="ARBA" id="ARBA00004651"/>
    </source>
</evidence>
<dbReference type="InterPro" id="IPR004797">
    <property type="entry name" value="Competence_ComEC/Rec2"/>
</dbReference>
<dbReference type="GO" id="GO:0030420">
    <property type="term" value="P:establishment of competence for transformation"/>
    <property type="evidence" value="ECO:0007669"/>
    <property type="project" value="InterPro"/>
</dbReference>
<dbReference type="InterPro" id="IPR035681">
    <property type="entry name" value="ComA-like_MBL"/>
</dbReference>
<feature type="transmembrane region" description="Helical" evidence="6">
    <location>
        <begin position="241"/>
        <end position="261"/>
    </location>
</feature>
<dbReference type="CDD" id="cd07731">
    <property type="entry name" value="ComA-like_MBL-fold"/>
    <property type="match status" value="1"/>
</dbReference>
<dbReference type="NCBIfam" id="TIGR00361">
    <property type="entry name" value="ComEC_Rec2"/>
    <property type="match status" value="1"/>
</dbReference>
<dbReference type="AlphaFoldDB" id="A0A3B1D049"/>
<accession>A0A3B1D049</accession>
<keyword evidence="4 6" id="KW-1133">Transmembrane helix</keyword>
<evidence type="ECO:0000256" key="4">
    <source>
        <dbReference type="ARBA" id="ARBA00022989"/>
    </source>
</evidence>
<dbReference type="NCBIfam" id="TIGR00360">
    <property type="entry name" value="ComEC_N-term"/>
    <property type="match status" value="1"/>
</dbReference>
<gene>
    <name evidence="8" type="ORF">MNBD_NITROSPINAE03-2096</name>
</gene>
<dbReference type="InterPro" id="IPR004477">
    <property type="entry name" value="ComEC_N"/>
</dbReference>
<sequence>SAMLIGDQGQVTPELRDIFSRAGTAHLLAVSGLHVGFIAAISYFILKILIFYLIYPFKYHWASAGLPMRLAAIGAVFIVVGYGLLTGPRLPSLRAMIMVSSYLLAVALGRGRDFYGAFAVAMFVVLLFMPWSVFTAGFQLSFSAVFFITVFLERWWKPVHYQERTVDDLAPVWWRTVYAKFPVIGSYAAMSLFATIGTAPIAAYHFNIIPFYSVFINTLLTPVASISVPLGMAGSLISSPFLINITSYLTGFIIDMTRWIADAPFSYRYIPSIPSVSLIFYYGVIALFLLLEAGRWRRAVISIASTALVISLVVRPLGSYFDPDLTVRFVDVGQGDSTVAVWPNGGALVIDAGNRFPNFDLGRSIVAPVLWRSQRVHLNALFATHSNMDHIGGIPGLIQRAPADILGTHKKASGYRPFNLLRSHALINGIYRPLTAGDRFDYAGGLSVEVLNPPAGALPFKDTSNNRSLVLKLVYGNVRVLTVGDISSKVERWLVDSGADISADVLKIGHHGSKNSSSQRFIDAVGAKYAVISAGYNNRYRHPAVSVLDRLKNAGMKIYRTDINGEVVMRTDGGKIEFTTYKSAGGK</sequence>
<dbReference type="SUPFAM" id="SSF56281">
    <property type="entry name" value="Metallo-hydrolase/oxidoreductase"/>
    <property type="match status" value="1"/>
</dbReference>
<dbReference type="PANTHER" id="PTHR30619">
    <property type="entry name" value="DNA INTERNALIZATION/COMPETENCE PROTEIN COMEC/REC2"/>
    <property type="match status" value="1"/>
</dbReference>
<feature type="transmembrane region" description="Helical" evidence="6">
    <location>
        <begin position="273"/>
        <end position="291"/>
    </location>
</feature>
<keyword evidence="5 6" id="KW-0472">Membrane</keyword>
<organism evidence="8">
    <name type="scientific">hydrothermal vent metagenome</name>
    <dbReference type="NCBI Taxonomy" id="652676"/>
    <lineage>
        <taxon>unclassified sequences</taxon>
        <taxon>metagenomes</taxon>
        <taxon>ecological metagenomes</taxon>
    </lineage>
</organism>
<feature type="transmembrane region" description="Helical" evidence="6">
    <location>
        <begin position="66"/>
        <end position="85"/>
    </location>
</feature>
<feature type="domain" description="Metallo-beta-lactamase" evidence="7">
    <location>
        <begin position="335"/>
        <end position="536"/>
    </location>
</feature>
<evidence type="ECO:0000313" key="8">
    <source>
        <dbReference type="EMBL" id="VAX24985.1"/>
    </source>
</evidence>
<feature type="transmembrane region" description="Helical" evidence="6">
    <location>
        <begin position="33"/>
        <end position="54"/>
    </location>
</feature>
<dbReference type="GO" id="GO:0005886">
    <property type="term" value="C:plasma membrane"/>
    <property type="evidence" value="ECO:0007669"/>
    <property type="project" value="UniProtKB-SubCell"/>
</dbReference>
<evidence type="ECO:0000256" key="2">
    <source>
        <dbReference type="ARBA" id="ARBA00022475"/>
    </source>
</evidence>
<keyword evidence="3 6" id="KW-0812">Transmembrane</keyword>
<feature type="non-terminal residue" evidence="8">
    <location>
        <position position="1"/>
    </location>
</feature>
<comment type="subcellular location">
    <subcellularLocation>
        <location evidence="1">Cell membrane</location>
        <topology evidence="1">Multi-pass membrane protein</topology>
    </subcellularLocation>
</comment>
<dbReference type="EMBL" id="UOGB01000311">
    <property type="protein sequence ID" value="VAX24985.1"/>
    <property type="molecule type" value="Genomic_DNA"/>
</dbReference>
<dbReference type="InterPro" id="IPR036866">
    <property type="entry name" value="RibonucZ/Hydroxyglut_hydro"/>
</dbReference>
<feature type="transmembrane region" description="Helical" evidence="6">
    <location>
        <begin position="209"/>
        <end position="229"/>
    </location>
</feature>
<name>A0A3B1D049_9ZZZZ</name>
<reference evidence="8" key="1">
    <citation type="submission" date="2018-06" db="EMBL/GenBank/DDBJ databases">
        <authorList>
            <person name="Zhirakovskaya E."/>
        </authorList>
    </citation>
    <scope>NUCLEOTIDE SEQUENCE</scope>
</reference>
<evidence type="ECO:0000256" key="5">
    <source>
        <dbReference type="ARBA" id="ARBA00023136"/>
    </source>
</evidence>
<evidence type="ECO:0000256" key="6">
    <source>
        <dbReference type="SAM" id="Phobius"/>
    </source>
</evidence>
<evidence type="ECO:0000256" key="3">
    <source>
        <dbReference type="ARBA" id="ARBA00022692"/>
    </source>
</evidence>
<protein>
    <submittedName>
        <fullName evidence="8">DNA internalization-related competence protein ComEC/Rec2</fullName>
    </submittedName>
</protein>
<feature type="transmembrane region" description="Helical" evidence="6">
    <location>
        <begin position="298"/>
        <end position="318"/>
    </location>
</feature>
<dbReference type="InterPro" id="IPR052159">
    <property type="entry name" value="Competence_DNA_uptake"/>
</dbReference>
<feature type="transmembrane region" description="Helical" evidence="6">
    <location>
        <begin position="115"/>
        <end position="134"/>
    </location>
</feature>
<keyword evidence="2" id="KW-1003">Cell membrane</keyword>
<dbReference type="Pfam" id="PF00753">
    <property type="entry name" value="Lactamase_B"/>
    <property type="match status" value="1"/>
</dbReference>